<evidence type="ECO:0000313" key="2">
    <source>
        <dbReference type="Proteomes" id="UP001597402"/>
    </source>
</evidence>
<dbReference type="RefSeq" id="WP_376873685.1">
    <property type="nucleotide sequence ID" value="NZ_JBHUHP010000008.1"/>
</dbReference>
<protein>
    <submittedName>
        <fullName evidence="1">Uncharacterized protein</fullName>
    </submittedName>
</protein>
<name>A0ABW4X8K5_9ACTN</name>
<keyword evidence="2" id="KW-1185">Reference proteome</keyword>
<sequence>MTSERATIRLEPAVVTGVLHDGNITRHPESHFLDLVVSGQSLRAVTAMPGPELVTELNRPWLPGVPDAVEKFLGRRPGDFLPPGRIPLLVCAVEGDLGCGQLTTALDVGAAEVTWSGFLWEDGIFEPRPVEHLDRPVTFGRAQYEAAFADAYERVAAFPYDELAHHGRRFLWPWQWGWKLPRG</sequence>
<organism evidence="1 2">
    <name type="scientific">Blastococcus deserti</name>
    <dbReference type="NCBI Taxonomy" id="2259033"/>
    <lineage>
        <taxon>Bacteria</taxon>
        <taxon>Bacillati</taxon>
        <taxon>Actinomycetota</taxon>
        <taxon>Actinomycetes</taxon>
        <taxon>Geodermatophilales</taxon>
        <taxon>Geodermatophilaceae</taxon>
        <taxon>Blastococcus</taxon>
    </lineage>
</organism>
<reference evidence="2" key="1">
    <citation type="journal article" date="2019" name="Int. J. Syst. Evol. Microbiol.">
        <title>The Global Catalogue of Microorganisms (GCM) 10K type strain sequencing project: providing services to taxonomists for standard genome sequencing and annotation.</title>
        <authorList>
            <consortium name="The Broad Institute Genomics Platform"/>
            <consortium name="The Broad Institute Genome Sequencing Center for Infectious Disease"/>
            <person name="Wu L."/>
            <person name="Ma J."/>
        </authorList>
    </citation>
    <scope>NUCLEOTIDE SEQUENCE [LARGE SCALE GENOMIC DNA]</scope>
    <source>
        <strain evidence="2">JCM 3338</strain>
    </source>
</reference>
<comment type="caution">
    <text evidence="1">The sequence shown here is derived from an EMBL/GenBank/DDBJ whole genome shotgun (WGS) entry which is preliminary data.</text>
</comment>
<proteinExistence type="predicted"/>
<gene>
    <name evidence="1" type="ORF">ACFSHS_07495</name>
</gene>
<dbReference type="EMBL" id="JBHUHP010000008">
    <property type="protein sequence ID" value="MFD2091419.1"/>
    <property type="molecule type" value="Genomic_DNA"/>
</dbReference>
<accession>A0ABW4X8K5</accession>
<dbReference type="Proteomes" id="UP001597402">
    <property type="component" value="Unassembled WGS sequence"/>
</dbReference>
<evidence type="ECO:0000313" key="1">
    <source>
        <dbReference type="EMBL" id="MFD2091419.1"/>
    </source>
</evidence>